<protein>
    <submittedName>
        <fullName evidence="1">Uncharacterized protein</fullName>
    </submittedName>
</protein>
<dbReference type="EMBL" id="OV121137">
    <property type="protein sequence ID" value="CAH0558867.1"/>
    <property type="molecule type" value="Genomic_DNA"/>
</dbReference>
<accession>A0A9P0B6T8</accession>
<proteinExistence type="predicted"/>
<dbReference type="Proteomes" id="UP001154078">
    <property type="component" value="Chromosome 6"/>
</dbReference>
<dbReference type="PANTHER" id="PTHR46601:SF1">
    <property type="entry name" value="ADF-H DOMAIN-CONTAINING PROTEIN"/>
    <property type="match status" value="1"/>
</dbReference>
<organism evidence="1 2">
    <name type="scientific">Brassicogethes aeneus</name>
    <name type="common">Rape pollen beetle</name>
    <name type="synonym">Meligethes aeneus</name>
    <dbReference type="NCBI Taxonomy" id="1431903"/>
    <lineage>
        <taxon>Eukaryota</taxon>
        <taxon>Metazoa</taxon>
        <taxon>Ecdysozoa</taxon>
        <taxon>Arthropoda</taxon>
        <taxon>Hexapoda</taxon>
        <taxon>Insecta</taxon>
        <taxon>Pterygota</taxon>
        <taxon>Neoptera</taxon>
        <taxon>Endopterygota</taxon>
        <taxon>Coleoptera</taxon>
        <taxon>Polyphaga</taxon>
        <taxon>Cucujiformia</taxon>
        <taxon>Nitidulidae</taxon>
        <taxon>Meligethinae</taxon>
        <taxon>Brassicogethes</taxon>
    </lineage>
</organism>
<sequence>MILLQIMSPINKVTREERLEKKRQAERLRYQKIKNDPEKCEMQKQKEKKKYLNKKEKGIVKTVDQMTPREQRKARKLWKKKARERRKRIALQNVPVTPSTSNDDVEMPPGNVNRRAIAAKIKSNRARKERYLNNKKKNEAVKNLKIKLTNCKKRLQRLQKPKELTPNKKVDQVMNSPSARPTIKKKLLFAEVLDQQLKENFSAFPNEKEKRIFKRVISGKLVKKYGIFQNEKNMKPLRKFGKVGLMETKRKVKASYEITKRKIINFLEDDSNSRLCAGKRDYVTKKGDRKQKRVLLDTLKNLHISLMKKCNITISYSLFCRLRPFWIVHPNCDKRDTCLCITHANMDLILAALFQVKIISISNHQNLLKIICCNRYNEQCLLRECATCKNKRLLYKEFNNSIQIVYKKWESVTVNITDPKTHKERKVTKYLKKSIQIYPRDLIMQFEHNLEHFLHHERNIVHQHSAFKIKKTTLTEKEAMIHMDFSENYLTKYAEEIQAMHFGGSRQQISLHTVVTYTKEDSSGEVKTTCYCSMSQNLLHSPPAIWAHLQPHCSKF</sequence>
<evidence type="ECO:0000313" key="2">
    <source>
        <dbReference type="Proteomes" id="UP001154078"/>
    </source>
</evidence>
<dbReference type="AlphaFoldDB" id="A0A9P0B6T8"/>
<dbReference type="PANTHER" id="PTHR46601">
    <property type="entry name" value="ULP_PROTEASE DOMAIN-CONTAINING PROTEIN"/>
    <property type="match status" value="1"/>
</dbReference>
<name>A0A9P0B6T8_BRAAE</name>
<evidence type="ECO:0000313" key="1">
    <source>
        <dbReference type="EMBL" id="CAH0558867.1"/>
    </source>
</evidence>
<keyword evidence="2" id="KW-1185">Reference proteome</keyword>
<reference evidence="1" key="1">
    <citation type="submission" date="2021-12" db="EMBL/GenBank/DDBJ databases">
        <authorList>
            <person name="King R."/>
        </authorList>
    </citation>
    <scope>NUCLEOTIDE SEQUENCE</scope>
</reference>
<dbReference type="OrthoDB" id="6761335at2759"/>
<gene>
    <name evidence="1" type="ORF">MELIAE_LOCUS9102</name>
</gene>